<evidence type="ECO:0000256" key="1">
    <source>
        <dbReference type="SAM" id="MobiDB-lite"/>
    </source>
</evidence>
<sequence>MDISVTSVAPRHVADLRPTADAAATARITAPPLAIAQAPVVAPASPQQGALVVKGLIEAGVAVGSASGATATETKNAPPRVLKPFGLHMLPYNEPRHEAAERQEAELAAQLEVAASKSNMIESEPQETRSEDPVPRDVVLDPTELAEAKEGLFPRPGVPEPAAVSEETGPVSVTPPADEPTPPRQTASDPAKP</sequence>
<dbReference type="AlphaFoldDB" id="A0A5C4N2G1"/>
<dbReference type="RefSeq" id="WP_139074742.1">
    <property type="nucleotide sequence ID" value="NZ_VDFU01000001.1"/>
</dbReference>
<comment type="caution">
    <text evidence="2">The sequence shown here is derived from an EMBL/GenBank/DDBJ whole genome shotgun (WGS) entry which is preliminary data.</text>
</comment>
<evidence type="ECO:0000313" key="3">
    <source>
        <dbReference type="Proteomes" id="UP000305887"/>
    </source>
</evidence>
<keyword evidence="3" id="KW-1185">Reference proteome</keyword>
<feature type="compositionally biased region" description="Basic and acidic residues" evidence="1">
    <location>
        <begin position="126"/>
        <end position="139"/>
    </location>
</feature>
<dbReference type="Proteomes" id="UP000305887">
    <property type="component" value="Unassembled WGS sequence"/>
</dbReference>
<accession>A0A5C4N2G1</accession>
<proteinExistence type="predicted"/>
<dbReference type="EMBL" id="VDFU01000001">
    <property type="protein sequence ID" value="TNC52897.1"/>
    <property type="molecule type" value="Genomic_DNA"/>
</dbReference>
<gene>
    <name evidence="2" type="ORF">FHG66_00970</name>
</gene>
<feature type="region of interest" description="Disordered" evidence="1">
    <location>
        <begin position="118"/>
        <end position="193"/>
    </location>
</feature>
<name>A0A5C4N2G1_9RHOB</name>
<reference evidence="2 3" key="1">
    <citation type="submission" date="2019-06" db="EMBL/GenBank/DDBJ databases">
        <title>YIM 131921 draft genome.</title>
        <authorList>
            <person name="Jiang L."/>
        </authorList>
    </citation>
    <scope>NUCLEOTIDE SEQUENCE [LARGE SCALE GENOMIC DNA]</scope>
    <source>
        <strain evidence="2 3">YIM 131921</strain>
    </source>
</reference>
<feature type="compositionally biased region" description="Polar residues" evidence="1">
    <location>
        <begin position="184"/>
        <end position="193"/>
    </location>
</feature>
<protein>
    <submittedName>
        <fullName evidence="2">Uncharacterized protein</fullName>
    </submittedName>
</protein>
<evidence type="ECO:0000313" key="2">
    <source>
        <dbReference type="EMBL" id="TNC52897.1"/>
    </source>
</evidence>
<organism evidence="2 3">
    <name type="scientific">Rubellimicrobium rubrum</name>
    <dbReference type="NCBI Taxonomy" id="2585369"/>
    <lineage>
        <taxon>Bacteria</taxon>
        <taxon>Pseudomonadati</taxon>
        <taxon>Pseudomonadota</taxon>
        <taxon>Alphaproteobacteria</taxon>
        <taxon>Rhodobacterales</taxon>
        <taxon>Roseobacteraceae</taxon>
        <taxon>Rubellimicrobium</taxon>
    </lineage>
</organism>